<accession>A0AAV1RY65</accession>
<organism evidence="1 2">
    <name type="scientific">Dovyalis caffra</name>
    <dbReference type="NCBI Taxonomy" id="77055"/>
    <lineage>
        <taxon>Eukaryota</taxon>
        <taxon>Viridiplantae</taxon>
        <taxon>Streptophyta</taxon>
        <taxon>Embryophyta</taxon>
        <taxon>Tracheophyta</taxon>
        <taxon>Spermatophyta</taxon>
        <taxon>Magnoliopsida</taxon>
        <taxon>eudicotyledons</taxon>
        <taxon>Gunneridae</taxon>
        <taxon>Pentapetalae</taxon>
        <taxon>rosids</taxon>
        <taxon>fabids</taxon>
        <taxon>Malpighiales</taxon>
        <taxon>Salicaceae</taxon>
        <taxon>Flacourtieae</taxon>
        <taxon>Dovyalis</taxon>
    </lineage>
</organism>
<evidence type="ECO:0000313" key="2">
    <source>
        <dbReference type="Proteomes" id="UP001314170"/>
    </source>
</evidence>
<dbReference type="Proteomes" id="UP001314170">
    <property type="component" value="Unassembled WGS sequence"/>
</dbReference>
<gene>
    <name evidence="1" type="ORF">DCAF_LOCUS16369</name>
</gene>
<comment type="caution">
    <text evidence="1">The sequence shown here is derived from an EMBL/GenBank/DDBJ whole genome shotgun (WGS) entry which is preliminary data.</text>
</comment>
<sequence>MGRVERSKEREKNEVRRFSRQDWFWGNNANKGEYSSLRNAGEGRYARAGRSWPNTYTVGREFVVNDLDEEKRQRCGCCNEISDHICTGSAIV</sequence>
<name>A0AAV1RY65_9ROSI</name>
<keyword evidence="2" id="KW-1185">Reference proteome</keyword>
<dbReference type="AlphaFoldDB" id="A0AAV1RY65"/>
<protein>
    <submittedName>
        <fullName evidence="1">Uncharacterized protein</fullName>
    </submittedName>
</protein>
<dbReference type="EMBL" id="CAWUPB010001160">
    <property type="protein sequence ID" value="CAK7341607.1"/>
    <property type="molecule type" value="Genomic_DNA"/>
</dbReference>
<proteinExistence type="predicted"/>
<reference evidence="1 2" key="1">
    <citation type="submission" date="2024-01" db="EMBL/GenBank/DDBJ databases">
        <authorList>
            <person name="Waweru B."/>
        </authorList>
    </citation>
    <scope>NUCLEOTIDE SEQUENCE [LARGE SCALE GENOMIC DNA]</scope>
</reference>
<evidence type="ECO:0000313" key="1">
    <source>
        <dbReference type="EMBL" id="CAK7341607.1"/>
    </source>
</evidence>